<gene>
    <name evidence="3" type="primary">Pxn_1</name>
    <name evidence="3" type="ORF">GWK47_044371</name>
</gene>
<dbReference type="GO" id="GO:0005576">
    <property type="term" value="C:extracellular region"/>
    <property type="evidence" value="ECO:0007669"/>
    <property type="project" value="UniProtKB-SubCell"/>
</dbReference>
<evidence type="ECO:0000256" key="2">
    <source>
        <dbReference type="PIRSR" id="PIRSR619791-2"/>
    </source>
</evidence>
<comment type="caution">
    <text evidence="3">The sequence shown here is derived from an EMBL/GenBank/DDBJ whole genome shotgun (WGS) entry which is preliminary data.</text>
</comment>
<feature type="binding site" description="axial binding residue" evidence="2">
    <location>
        <position position="39"/>
    </location>
    <ligand>
        <name>heme b</name>
        <dbReference type="ChEBI" id="CHEBI:60344"/>
    </ligand>
    <ligandPart>
        <name>Fe</name>
        <dbReference type="ChEBI" id="CHEBI:18248"/>
    </ligandPart>
</feature>
<keyword evidence="2" id="KW-0479">Metal-binding</keyword>
<proteinExistence type="predicted"/>
<keyword evidence="2" id="KW-0408">Iron</keyword>
<dbReference type="InterPro" id="IPR019791">
    <property type="entry name" value="Haem_peroxidase_animal"/>
</dbReference>
<dbReference type="PANTHER" id="PTHR11475:SF141">
    <property type="entry name" value="CARDINAL"/>
    <property type="match status" value="1"/>
</dbReference>
<dbReference type="EMBL" id="JACEEZ010009471">
    <property type="protein sequence ID" value="KAG0722502.1"/>
    <property type="molecule type" value="Genomic_DNA"/>
</dbReference>
<organism evidence="3 4">
    <name type="scientific">Chionoecetes opilio</name>
    <name type="common">Atlantic snow crab</name>
    <name type="synonym">Cancer opilio</name>
    <dbReference type="NCBI Taxonomy" id="41210"/>
    <lineage>
        <taxon>Eukaryota</taxon>
        <taxon>Metazoa</taxon>
        <taxon>Ecdysozoa</taxon>
        <taxon>Arthropoda</taxon>
        <taxon>Crustacea</taxon>
        <taxon>Multicrustacea</taxon>
        <taxon>Malacostraca</taxon>
        <taxon>Eumalacostraca</taxon>
        <taxon>Eucarida</taxon>
        <taxon>Decapoda</taxon>
        <taxon>Pleocyemata</taxon>
        <taxon>Brachyura</taxon>
        <taxon>Eubrachyura</taxon>
        <taxon>Majoidea</taxon>
        <taxon>Majidae</taxon>
        <taxon>Chionoecetes</taxon>
    </lineage>
</organism>
<dbReference type="GO" id="GO:0046872">
    <property type="term" value="F:metal ion binding"/>
    <property type="evidence" value="ECO:0007669"/>
    <property type="project" value="UniProtKB-KW"/>
</dbReference>
<dbReference type="Proteomes" id="UP000770661">
    <property type="component" value="Unassembled WGS sequence"/>
</dbReference>
<keyword evidence="2" id="KW-0349">Heme</keyword>
<name>A0A8J4Y891_CHIOP</name>
<dbReference type="AlphaFoldDB" id="A0A8J4Y891"/>
<dbReference type="GO" id="GO:0006979">
    <property type="term" value="P:response to oxidative stress"/>
    <property type="evidence" value="ECO:0007669"/>
    <property type="project" value="InterPro"/>
</dbReference>
<evidence type="ECO:0000313" key="4">
    <source>
        <dbReference type="Proteomes" id="UP000770661"/>
    </source>
</evidence>
<keyword evidence="4" id="KW-1185">Reference proteome</keyword>
<dbReference type="PANTHER" id="PTHR11475">
    <property type="entry name" value="OXIDASE/PEROXIDASE"/>
    <property type="match status" value="1"/>
</dbReference>
<dbReference type="PROSITE" id="PS50292">
    <property type="entry name" value="PEROXIDASE_3"/>
    <property type="match status" value="1"/>
</dbReference>
<dbReference type="GO" id="GO:0020037">
    <property type="term" value="F:heme binding"/>
    <property type="evidence" value="ECO:0007669"/>
    <property type="project" value="InterPro"/>
</dbReference>
<dbReference type="InterPro" id="IPR037120">
    <property type="entry name" value="Haem_peroxidase_sf_animal"/>
</dbReference>
<evidence type="ECO:0000256" key="1">
    <source>
        <dbReference type="ARBA" id="ARBA00022559"/>
    </source>
</evidence>
<evidence type="ECO:0000313" key="3">
    <source>
        <dbReference type="EMBL" id="KAG0722502.1"/>
    </source>
</evidence>
<dbReference type="Gene3D" id="1.10.640.10">
    <property type="entry name" value="Haem peroxidase domain superfamily, animal type"/>
    <property type="match status" value="2"/>
</dbReference>
<keyword evidence="1" id="KW-0575">Peroxidase</keyword>
<protein>
    <submittedName>
        <fullName evidence="3">Peroxidasin</fullName>
    </submittedName>
</protein>
<dbReference type="GO" id="GO:0004601">
    <property type="term" value="F:peroxidase activity"/>
    <property type="evidence" value="ECO:0007669"/>
    <property type="project" value="UniProtKB-KW"/>
</dbReference>
<reference evidence="3" key="1">
    <citation type="submission" date="2020-07" db="EMBL/GenBank/DDBJ databases">
        <title>The High-quality genome of the commercially important snow crab, Chionoecetes opilio.</title>
        <authorList>
            <person name="Jeong J.-H."/>
            <person name="Ryu S."/>
        </authorList>
    </citation>
    <scope>NUCLEOTIDE SEQUENCE</scope>
    <source>
        <strain evidence="3">MADBK_172401_WGS</strain>
        <tissue evidence="3">Digestive gland</tissue>
    </source>
</reference>
<dbReference type="SUPFAM" id="SSF48113">
    <property type="entry name" value="Heme-dependent peroxidases"/>
    <property type="match status" value="2"/>
</dbReference>
<accession>A0A8J4Y891</accession>
<sequence>MQHLGLSPQTDGQHTTDYDVHLSPAIANEFAAAAFRFGHSQIQGLVQQIDGPGKNIDFKQLSSITFNPFSLYVDGAMAGYVRGETSQKLRPGYLFSAQVTGQLFRGKEATGLDLVSINIQRGRDHGVPAYTRARMACGLPSVKNFTDLAKDMDGGALKKIEAVYSHVDDIDLYTGGLAERPIQDGLVGPTFACIIADQFLRLKKGDRYWYETDEKPQAFSKESLAPVLDLYGHDICLECWGEAGGVKQIVSLRASHPPLPSAAHIYRGRIGRKWMLSSLARHSCLAAPIKDAKQLAVIHKTSLARILCDNIPELASIQRWPLRVFSTANPRLPCSSFSIPKIYLDPWDESTGSKY</sequence>
<dbReference type="OrthoDB" id="823504at2759"/>
<dbReference type="Pfam" id="PF03098">
    <property type="entry name" value="An_peroxidase"/>
    <property type="match status" value="1"/>
</dbReference>
<keyword evidence="1" id="KW-0560">Oxidoreductase</keyword>
<dbReference type="InterPro" id="IPR010255">
    <property type="entry name" value="Haem_peroxidase_sf"/>
</dbReference>